<evidence type="ECO:0000256" key="11">
    <source>
        <dbReference type="PROSITE-ProRule" id="PRU01360"/>
    </source>
</evidence>
<dbReference type="Pfam" id="PF07715">
    <property type="entry name" value="Plug"/>
    <property type="match status" value="1"/>
</dbReference>
<evidence type="ECO:0000256" key="14">
    <source>
        <dbReference type="SAM" id="SignalP"/>
    </source>
</evidence>
<keyword evidence="9 17" id="KW-0675">Receptor</keyword>
<keyword evidence="5 11" id="KW-0812">Transmembrane</keyword>
<dbReference type="Gene3D" id="2.170.130.10">
    <property type="entry name" value="TonB-dependent receptor, plug domain"/>
    <property type="match status" value="1"/>
</dbReference>
<dbReference type="PROSITE" id="PS52016">
    <property type="entry name" value="TONB_DEPENDENT_REC_3"/>
    <property type="match status" value="1"/>
</dbReference>
<feature type="short sequence motif" description="TonB box" evidence="12">
    <location>
        <begin position="38"/>
        <end position="44"/>
    </location>
</feature>
<evidence type="ECO:0000256" key="10">
    <source>
        <dbReference type="ARBA" id="ARBA00023237"/>
    </source>
</evidence>
<feature type="signal peptide" evidence="14">
    <location>
        <begin position="1"/>
        <end position="25"/>
    </location>
</feature>
<feature type="domain" description="TonB-dependent receptor-like beta-barrel" evidence="15">
    <location>
        <begin position="258"/>
        <end position="638"/>
    </location>
</feature>
<dbReference type="Gene3D" id="2.40.170.20">
    <property type="entry name" value="TonB-dependent receptor, beta-barrel domain"/>
    <property type="match status" value="1"/>
</dbReference>
<evidence type="ECO:0000313" key="18">
    <source>
        <dbReference type="Proteomes" id="UP000199657"/>
    </source>
</evidence>
<dbReference type="Proteomes" id="UP000199657">
    <property type="component" value="Unassembled WGS sequence"/>
</dbReference>
<evidence type="ECO:0000256" key="8">
    <source>
        <dbReference type="ARBA" id="ARBA00023136"/>
    </source>
</evidence>
<evidence type="ECO:0000256" key="9">
    <source>
        <dbReference type="ARBA" id="ARBA00023170"/>
    </source>
</evidence>
<keyword evidence="7 12" id="KW-0798">TonB box</keyword>
<reference evidence="17 18" key="1">
    <citation type="submission" date="2016-10" db="EMBL/GenBank/DDBJ databases">
        <authorList>
            <person name="de Groot N.N."/>
        </authorList>
    </citation>
    <scope>NUCLEOTIDE SEQUENCE [LARGE SCALE GENOMIC DNA]</scope>
    <source>
        <strain evidence="17 18">CGMCC 1.6291</strain>
    </source>
</reference>
<dbReference type="GO" id="GO:0009279">
    <property type="term" value="C:cell outer membrane"/>
    <property type="evidence" value="ECO:0007669"/>
    <property type="project" value="UniProtKB-SubCell"/>
</dbReference>
<evidence type="ECO:0000256" key="3">
    <source>
        <dbReference type="ARBA" id="ARBA00022448"/>
    </source>
</evidence>
<evidence type="ECO:0000313" key="17">
    <source>
        <dbReference type="EMBL" id="SEO83335.1"/>
    </source>
</evidence>
<evidence type="ECO:0000256" key="7">
    <source>
        <dbReference type="ARBA" id="ARBA00023077"/>
    </source>
</evidence>
<dbReference type="PANTHER" id="PTHR30069:SF29">
    <property type="entry name" value="HEMOGLOBIN AND HEMOGLOBIN-HAPTOGLOBIN-BINDING PROTEIN 1-RELATED"/>
    <property type="match status" value="1"/>
</dbReference>
<evidence type="ECO:0000256" key="6">
    <source>
        <dbReference type="ARBA" id="ARBA00022729"/>
    </source>
</evidence>
<keyword evidence="8 11" id="KW-0472">Membrane</keyword>
<dbReference type="AlphaFoldDB" id="A0A1H8SXS9"/>
<evidence type="ECO:0000256" key="5">
    <source>
        <dbReference type="ARBA" id="ARBA00022692"/>
    </source>
</evidence>
<dbReference type="PROSITE" id="PS00430">
    <property type="entry name" value="TONB_DEPENDENT_REC_1"/>
    <property type="match status" value="1"/>
</dbReference>
<evidence type="ECO:0000256" key="4">
    <source>
        <dbReference type="ARBA" id="ARBA00022452"/>
    </source>
</evidence>
<organism evidence="17 18">
    <name type="scientific">Aquisalimonas asiatica</name>
    <dbReference type="NCBI Taxonomy" id="406100"/>
    <lineage>
        <taxon>Bacteria</taxon>
        <taxon>Pseudomonadati</taxon>
        <taxon>Pseudomonadota</taxon>
        <taxon>Gammaproteobacteria</taxon>
        <taxon>Chromatiales</taxon>
        <taxon>Ectothiorhodospiraceae</taxon>
        <taxon>Aquisalimonas</taxon>
    </lineage>
</organism>
<keyword evidence="18" id="KW-1185">Reference proteome</keyword>
<dbReference type="SUPFAM" id="SSF56935">
    <property type="entry name" value="Porins"/>
    <property type="match status" value="1"/>
</dbReference>
<dbReference type="GO" id="GO:0044718">
    <property type="term" value="P:siderophore transmembrane transport"/>
    <property type="evidence" value="ECO:0007669"/>
    <property type="project" value="TreeGrafter"/>
</dbReference>
<dbReference type="InterPro" id="IPR010916">
    <property type="entry name" value="TonB_box_CS"/>
</dbReference>
<dbReference type="GO" id="GO:0015344">
    <property type="term" value="F:siderophore uptake transmembrane transporter activity"/>
    <property type="evidence" value="ECO:0007669"/>
    <property type="project" value="TreeGrafter"/>
</dbReference>
<evidence type="ECO:0000256" key="1">
    <source>
        <dbReference type="ARBA" id="ARBA00004571"/>
    </source>
</evidence>
<keyword evidence="6 14" id="KW-0732">Signal</keyword>
<dbReference type="PANTHER" id="PTHR30069">
    <property type="entry name" value="TONB-DEPENDENT OUTER MEMBRANE RECEPTOR"/>
    <property type="match status" value="1"/>
</dbReference>
<dbReference type="InterPro" id="IPR036942">
    <property type="entry name" value="Beta-barrel_TonB_sf"/>
</dbReference>
<evidence type="ECO:0000256" key="2">
    <source>
        <dbReference type="ARBA" id="ARBA00008143"/>
    </source>
</evidence>
<accession>A0A1H8SXS9</accession>
<dbReference type="InterPro" id="IPR037066">
    <property type="entry name" value="Plug_dom_sf"/>
</dbReference>
<dbReference type="CDD" id="cd01347">
    <property type="entry name" value="ligand_gated_channel"/>
    <property type="match status" value="1"/>
</dbReference>
<dbReference type="InterPro" id="IPR012910">
    <property type="entry name" value="Plug_dom"/>
</dbReference>
<keyword evidence="10 11" id="KW-0998">Cell outer membrane</keyword>
<evidence type="ECO:0000259" key="16">
    <source>
        <dbReference type="Pfam" id="PF07715"/>
    </source>
</evidence>
<evidence type="ECO:0000256" key="13">
    <source>
        <dbReference type="SAM" id="MobiDB-lite"/>
    </source>
</evidence>
<evidence type="ECO:0000259" key="15">
    <source>
        <dbReference type="Pfam" id="PF00593"/>
    </source>
</evidence>
<gene>
    <name evidence="17" type="ORF">SAMN04488052_103264</name>
</gene>
<dbReference type="EMBL" id="FOEG01000003">
    <property type="protein sequence ID" value="SEO83335.1"/>
    <property type="molecule type" value="Genomic_DNA"/>
</dbReference>
<dbReference type="InterPro" id="IPR039426">
    <property type="entry name" value="TonB-dep_rcpt-like"/>
</dbReference>
<evidence type="ECO:0000256" key="12">
    <source>
        <dbReference type="PROSITE-ProRule" id="PRU10143"/>
    </source>
</evidence>
<comment type="subcellular location">
    <subcellularLocation>
        <location evidence="1 11">Cell outer membrane</location>
        <topology evidence="1 11">Multi-pass membrane protein</topology>
    </subcellularLocation>
</comment>
<keyword evidence="4 11" id="KW-1134">Transmembrane beta strand</keyword>
<keyword evidence="3 11" id="KW-0813">Transport</keyword>
<feature type="domain" description="TonB-dependent receptor plug" evidence="16">
    <location>
        <begin position="50"/>
        <end position="155"/>
    </location>
</feature>
<comment type="similarity">
    <text evidence="2">Belongs to the TonB-dependent receptor family. Hemoglobin/haptoglobin binding protein subfamily.</text>
</comment>
<protein>
    <submittedName>
        <fullName evidence="17">Outer membrane receptor for ferrienterochelin and colicins</fullName>
    </submittedName>
</protein>
<dbReference type="Pfam" id="PF00593">
    <property type="entry name" value="TonB_dep_Rec_b-barrel"/>
    <property type="match status" value="1"/>
</dbReference>
<dbReference type="InterPro" id="IPR000531">
    <property type="entry name" value="Beta-barrel_TonB"/>
</dbReference>
<proteinExistence type="inferred from homology"/>
<dbReference type="STRING" id="406100.SAMN04488052_103264"/>
<name>A0A1H8SXS9_9GAMM</name>
<feature type="region of interest" description="Disordered" evidence="13">
    <location>
        <begin position="176"/>
        <end position="199"/>
    </location>
</feature>
<feature type="chain" id="PRO_5011697765" evidence="14">
    <location>
        <begin position="26"/>
        <end position="671"/>
    </location>
</feature>
<sequence>MCFPATALGLSTAICLATLPSVALGSTGEQAAVTGLDTLVVTGTRTPRPVLDTPVRTEVVSREEMARTHARSLGDALENVPGIQLREIHGKPGESVSLQGLGGNQVLVLVDGLPVSASTGSTVDVTQLALTEVEHVEIVKGATSAQHGSAAMGGVINVITRDVQPGLSGMVQGDLGTYGDQNPSGRSVDAARRRGSARMDAGTDALRLRVAADRRETDGVDPDTSSWGQPADAVDRDQIDARAEWHPSPAGRFYLHGSRFQEDSESRYLRQLPGQQIRQRGVEDVRRDRVTAGGRWGWDNGAGIQINGMTERFRSDTLKHAGGTSFDDRRAKLDQDHVTLQADLPPVDNHFLQVGGDLRRETLSQTKDGISELEGTGGVSRGSDELYVQDDIFLGSTVELLLGLRFQDDSDFGSHTAGKANLRWHALRTADWHGTLRLGWGQGYRVPDLKERHYRFDHSQLGYVVLGNPDLEPEASDSYQLGWSMDWRQQAWFEVNLFHNRLRNLIQVDSGNATIRGDGVQEFRYANVDRAITQGVETVANVRVSPTLELNTGYTFTDTEDRESGRELTRQPRHQGRFGINWQTSDRIDVNLRARYQSSEQVDSEHDDSRSPGWTTVDVGMNLRATPRLHLFGGVDNVFDTQRDFGDPDDFRPVTGAFAYLGARYEFGGAH</sequence>